<name>A0A410H1P3_9GAMM</name>
<dbReference type="AlphaFoldDB" id="A0A410H1P3"/>
<dbReference type="PANTHER" id="PTHR30589:SF0">
    <property type="entry name" value="PHOSPHATIDYLGLYCEROL--PROLIPOPROTEIN DIACYLGLYCERYL TRANSFERASE"/>
    <property type="match status" value="1"/>
</dbReference>
<feature type="transmembrane region" description="Helical" evidence="7">
    <location>
        <begin position="231"/>
        <end position="259"/>
    </location>
</feature>
<dbReference type="InterPro" id="IPR001640">
    <property type="entry name" value="Lgt"/>
</dbReference>
<gene>
    <name evidence="7" type="primary">lgt</name>
    <name evidence="8" type="ORF">EPV75_03505</name>
</gene>
<dbReference type="Pfam" id="PF01790">
    <property type="entry name" value="LGT"/>
    <property type="match status" value="1"/>
</dbReference>
<evidence type="ECO:0000256" key="7">
    <source>
        <dbReference type="HAMAP-Rule" id="MF_01147"/>
    </source>
</evidence>
<evidence type="ECO:0000256" key="2">
    <source>
        <dbReference type="ARBA" id="ARBA00022475"/>
    </source>
</evidence>
<evidence type="ECO:0000313" key="9">
    <source>
        <dbReference type="Proteomes" id="UP000285478"/>
    </source>
</evidence>
<keyword evidence="6 7" id="KW-0472">Membrane</keyword>
<dbReference type="PROSITE" id="PS01311">
    <property type="entry name" value="LGT"/>
    <property type="match status" value="1"/>
</dbReference>
<comment type="pathway">
    <text evidence="7">Protein modification; lipoprotein biosynthesis (diacylglyceryl transfer).</text>
</comment>
<evidence type="ECO:0000313" key="8">
    <source>
        <dbReference type="EMBL" id="QAB14802.1"/>
    </source>
</evidence>
<reference evidence="8 9" key="1">
    <citation type="journal article" date="2018" name="Environ. Microbiol.">
        <title>Genomes of ubiquitous marine and hypersaline Hydrogenovibrio, Thiomicrorhabdus and Thiomicrospira spp. encode a diversity of mechanisms to sustain chemolithoautotrophy in heterogeneous environments.</title>
        <authorList>
            <person name="Scott K.M."/>
            <person name="Williams J."/>
            <person name="Porter C.M.B."/>
            <person name="Russel S."/>
            <person name="Harmer T.L."/>
            <person name="Paul J.H."/>
            <person name="Antonen K.M."/>
            <person name="Bridges M.K."/>
            <person name="Camper G.J."/>
            <person name="Campla C.K."/>
            <person name="Casella L.G."/>
            <person name="Chase E."/>
            <person name="Conrad J.W."/>
            <person name="Cruz M.C."/>
            <person name="Dunlap D.S."/>
            <person name="Duran L."/>
            <person name="Fahsbender E.M."/>
            <person name="Goldsmith D.B."/>
            <person name="Keeley R.F."/>
            <person name="Kondoff M.R."/>
            <person name="Kussy B.I."/>
            <person name="Lane M.K."/>
            <person name="Lawler S."/>
            <person name="Leigh B.A."/>
            <person name="Lewis C."/>
            <person name="Lostal L.M."/>
            <person name="Marking D."/>
            <person name="Mancera P.A."/>
            <person name="McClenthan E.C."/>
            <person name="McIntyre E.A."/>
            <person name="Mine J.A."/>
            <person name="Modi S."/>
            <person name="Moore B.D."/>
            <person name="Morgan W.A."/>
            <person name="Nelson K.M."/>
            <person name="Nguyen K.N."/>
            <person name="Ogburn N."/>
            <person name="Parrino D.G."/>
            <person name="Pedapudi A.D."/>
            <person name="Pelham R.P."/>
            <person name="Preece A.M."/>
            <person name="Rampersad E.A."/>
            <person name="Richardson J.C."/>
            <person name="Rodgers C.M."/>
            <person name="Schaffer B.L."/>
            <person name="Sheridan N.E."/>
            <person name="Solone M.R."/>
            <person name="Staley Z.R."/>
            <person name="Tabuchi M."/>
            <person name="Waide R.J."/>
            <person name="Wanjugi P.W."/>
            <person name="Young S."/>
            <person name="Clum A."/>
            <person name="Daum C."/>
            <person name="Huntemann M."/>
            <person name="Ivanova N."/>
            <person name="Kyrpides N."/>
            <person name="Mikhailova N."/>
            <person name="Palaniappan K."/>
            <person name="Pillay M."/>
            <person name="Reddy T.B.K."/>
            <person name="Shapiro N."/>
            <person name="Stamatis D."/>
            <person name="Varghese N."/>
            <person name="Woyke T."/>
            <person name="Boden R."/>
            <person name="Freyermuth S.K."/>
            <person name="Kerfeld C.A."/>
        </authorList>
    </citation>
    <scope>NUCLEOTIDE SEQUENCE [LARGE SCALE GENOMIC DNA]</scope>
    <source>
        <strain evidence="8 9">JR-2</strain>
    </source>
</reference>
<dbReference type="EMBL" id="CP035033">
    <property type="protein sequence ID" value="QAB14802.1"/>
    <property type="molecule type" value="Genomic_DNA"/>
</dbReference>
<evidence type="ECO:0000256" key="1">
    <source>
        <dbReference type="ARBA" id="ARBA00007150"/>
    </source>
</evidence>
<comment type="subcellular location">
    <subcellularLocation>
        <location evidence="7">Cell membrane</location>
        <topology evidence="7">Multi-pass membrane protein</topology>
    </subcellularLocation>
</comment>
<keyword evidence="8" id="KW-0449">Lipoprotein</keyword>
<keyword evidence="5 7" id="KW-1133">Transmembrane helix</keyword>
<dbReference type="NCBIfam" id="TIGR00544">
    <property type="entry name" value="lgt"/>
    <property type="match status" value="1"/>
</dbReference>
<accession>A0A410H1P3</accession>
<dbReference type="RefSeq" id="WP_128384481.1">
    <property type="nucleotide sequence ID" value="NZ_CP035033.1"/>
</dbReference>
<dbReference type="Proteomes" id="UP000285478">
    <property type="component" value="Chromosome"/>
</dbReference>
<comment type="catalytic activity">
    <reaction evidence="7">
        <text>L-cysteinyl-[prolipoprotein] + a 1,2-diacyl-sn-glycero-3-phospho-(1'-sn-glycerol) = an S-1,2-diacyl-sn-glyceryl-L-cysteinyl-[prolipoprotein] + sn-glycerol 1-phosphate + H(+)</text>
        <dbReference type="Rhea" id="RHEA:56712"/>
        <dbReference type="Rhea" id="RHEA-COMP:14679"/>
        <dbReference type="Rhea" id="RHEA-COMP:14680"/>
        <dbReference type="ChEBI" id="CHEBI:15378"/>
        <dbReference type="ChEBI" id="CHEBI:29950"/>
        <dbReference type="ChEBI" id="CHEBI:57685"/>
        <dbReference type="ChEBI" id="CHEBI:64716"/>
        <dbReference type="ChEBI" id="CHEBI:140658"/>
        <dbReference type="EC" id="2.5.1.145"/>
    </reaction>
</comment>
<evidence type="ECO:0000256" key="6">
    <source>
        <dbReference type="ARBA" id="ARBA00023136"/>
    </source>
</evidence>
<organism evidence="8 9">
    <name type="scientific">Hydrogenovibrio thermophilus</name>
    <dbReference type="NCBI Taxonomy" id="265883"/>
    <lineage>
        <taxon>Bacteria</taxon>
        <taxon>Pseudomonadati</taxon>
        <taxon>Pseudomonadota</taxon>
        <taxon>Gammaproteobacteria</taxon>
        <taxon>Thiotrichales</taxon>
        <taxon>Piscirickettsiaceae</taxon>
        <taxon>Hydrogenovibrio</taxon>
    </lineage>
</organism>
<proteinExistence type="inferred from homology"/>
<dbReference type="HAMAP" id="MF_01147">
    <property type="entry name" value="Lgt"/>
    <property type="match status" value="1"/>
</dbReference>
<comment type="function">
    <text evidence="7">Catalyzes the transfer of the diacylglyceryl group from phosphatidylglycerol to the sulfhydryl group of the N-terminal cysteine of a prolipoprotein, the first step in the formation of mature lipoproteins.</text>
</comment>
<feature type="transmembrane region" description="Helical" evidence="7">
    <location>
        <begin position="119"/>
        <end position="140"/>
    </location>
</feature>
<comment type="similarity">
    <text evidence="1 7">Belongs to the Lgt family.</text>
</comment>
<keyword evidence="3 7" id="KW-0808">Transferase</keyword>
<evidence type="ECO:0000256" key="4">
    <source>
        <dbReference type="ARBA" id="ARBA00022692"/>
    </source>
</evidence>
<evidence type="ECO:0000256" key="3">
    <source>
        <dbReference type="ARBA" id="ARBA00022679"/>
    </source>
</evidence>
<keyword evidence="2 7" id="KW-1003">Cell membrane</keyword>
<sequence>MWTYPEIDPVALSLGPLQIHWYGLMYLFGFAFFWIYGSLQARTSPNWNKDLVSDFLFYGALGVILGGRLGYILFYDLAHYLQQPLDVFQVWKGGMSFHGGMLGVILASWLFARYKMKVSIFVVSDFVVPMVPVGLFFGRIGNFINGELWGRTTDSNLGMKVYDPTVQQVVAKYPTQLLEALLEGLVLFIILWAYTRQPRPLGAVSGLFVGFYGLFRFYVEFFRMPDPQLGYLLWGWVTMGQILSLPMILLGFGLAVWAYRRSPVVRP</sequence>
<dbReference type="GO" id="GO:0008961">
    <property type="term" value="F:phosphatidylglycerol-prolipoprotein diacylglyceryl transferase activity"/>
    <property type="evidence" value="ECO:0007669"/>
    <property type="project" value="UniProtKB-UniRule"/>
</dbReference>
<feature type="transmembrane region" description="Helical" evidence="7">
    <location>
        <begin position="95"/>
        <end position="112"/>
    </location>
</feature>
<dbReference type="EC" id="2.5.1.145" evidence="7"/>
<feature type="transmembrane region" description="Helical" evidence="7">
    <location>
        <begin position="51"/>
        <end position="75"/>
    </location>
</feature>
<feature type="transmembrane region" description="Helical" evidence="7">
    <location>
        <begin position="201"/>
        <end position="219"/>
    </location>
</feature>
<dbReference type="PANTHER" id="PTHR30589">
    <property type="entry name" value="PROLIPOPROTEIN DIACYLGLYCERYL TRANSFERASE"/>
    <property type="match status" value="1"/>
</dbReference>
<dbReference type="GO" id="GO:0042158">
    <property type="term" value="P:lipoprotein biosynthetic process"/>
    <property type="evidence" value="ECO:0007669"/>
    <property type="project" value="UniProtKB-UniRule"/>
</dbReference>
<protein>
    <recommendedName>
        <fullName evidence="7">Phosphatidylglycerol--prolipoprotein diacylglyceryl transferase</fullName>
        <ecNumber evidence="7">2.5.1.145</ecNumber>
    </recommendedName>
</protein>
<feature type="transmembrane region" description="Helical" evidence="7">
    <location>
        <begin position="177"/>
        <end position="194"/>
    </location>
</feature>
<keyword evidence="4 7" id="KW-0812">Transmembrane</keyword>
<dbReference type="KEGG" id="htr:EPV75_03505"/>
<evidence type="ECO:0000256" key="5">
    <source>
        <dbReference type="ARBA" id="ARBA00022989"/>
    </source>
</evidence>
<feature type="transmembrane region" description="Helical" evidence="7">
    <location>
        <begin position="20"/>
        <end position="39"/>
    </location>
</feature>
<feature type="binding site" evidence="7">
    <location>
        <position position="139"/>
    </location>
    <ligand>
        <name>a 1,2-diacyl-sn-glycero-3-phospho-(1'-sn-glycerol)</name>
        <dbReference type="ChEBI" id="CHEBI:64716"/>
    </ligand>
</feature>
<dbReference type="GO" id="GO:0005886">
    <property type="term" value="C:plasma membrane"/>
    <property type="evidence" value="ECO:0007669"/>
    <property type="project" value="UniProtKB-SubCell"/>
</dbReference>
<keyword evidence="9" id="KW-1185">Reference proteome</keyword>
<dbReference type="UniPathway" id="UPA00664"/>